<dbReference type="Proteomes" id="UP001145742">
    <property type="component" value="Unassembled WGS sequence"/>
</dbReference>
<dbReference type="Pfam" id="PF21605">
    <property type="entry name" value="CRLF2-like_D2"/>
    <property type="match status" value="1"/>
</dbReference>
<proteinExistence type="inferred from homology"/>
<feature type="transmembrane region" description="Helical" evidence="7">
    <location>
        <begin position="234"/>
        <end position="258"/>
    </location>
</feature>
<evidence type="ECO:0000313" key="11">
    <source>
        <dbReference type="Proteomes" id="UP001145742"/>
    </source>
</evidence>
<feature type="domain" description="Fibronectin type-III" evidence="9">
    <location>
        <begin position="132"/>
        <end position="230"/>
    </location>
</feature>
<comment type="subcellular location">
    <subcellularLocation>
        <location evidence="1">Cytoplasm</location>
    </subcellularLocation>
</comment>
<accession>A0ABQ9DA91</accession>
<keyword evidence="11" id="KW-1185">Reference proteome</keyword>
<evidence type="ECO:0000256" key="4">
    <source>
        <dbReference type="ARBA" id="ARBA00022490"/>
    </source>
</evidence>
<evidence type="ECO:0000313" key="10">
    <source>
        <dbReference type="EMBL" id="KAJ7417927.1"/>
    </source>
</evidence>
<dbReference type="PROSITE" id="PS01355">
    <property type="entry name" value="HEMATOPO_REC_S_F1"/>
    <property type="match status" value="1"/>
</dbReference>
<name>A0ABQ9DA91_9PASS</name>
<evidence type="ECO:0000259" key="9">
    <source>
        <dbReference type="PROSITE" id="PS50853"/>
    </source>
</evidence>
<evidence type="ECO:0000256" key="6">
    <source>
        <dbReference type="ARBA" id="ARBA00049242"/>
    </source>
</evidence>
<dbReference type="InterPro" id="IPR048648">
    <property type="entry name" value="CRLF2-like_D2"/>
</dbReference>
<dbReference type="InterPro" id="IPR013783">
    <property type="entry name" value="Ig-like_fold"/>
</dbReference>
<evidence type="ECO:0000256" key="7">
    <source>
        <dbReference type="SAM" id="Phobius"/>
    </source>
</evidence>
<dbReference type="InterPro" id="IPR036116">
    <property type="entry name" value="FN3_sf"/>
</dbReference>
<dbReference type="InterPro" id="IPR003961">
    <property type="entry name" value="FN3_dom"/>
</dbReference>
<dbReference type="InterPro" id="IPR053856">
    <property type="entry name" value="TSLPR_D1"/>
</dbReference>
<keyword evidence="8" id="KW-0732">Signal</keyword>
<dbReference type="SUPFAM" id="SSF49265">
    <property type="entry name" value="Fibronectin type III"/>
    <property type="match status" value="2"/>
</dbReference>
<dbReference type="Gene3D" id="1.20.1290.10">
    <property type="entry name" value="AhpD-like"/>
    <property type="match status" value="1"/>
</dbReference>
<reference evidence="10" key="1">
    <citation type="submission" date="2019-10" db="EMBL/GenBank/DDBJ databases">
        <authorList>
            <person name="Soares A.E.R."/>
            <person name="Aleixo A."/>
            <person name="Schneider P."/>
            <person name="Miyaki C.Y."/>
            <person name="Schneider M.P."/>
            <person name="Mello C."/>
            <person name="Vasconcelos A.T.R."/>
        </authorList>
    </citation>
    <scope>NUCLEOTIDE SEQUENCE</scope>
    <source>
        <tissue evidence="10">Muscle</tissue>
    </source>
</reference>
<evidence type="ECO:0000256" key="1">
    <source>
        <dbReference type="ARBA" id="ARBA00004496"/>
    </source>
</evidence>
<comment type="caution">
    <text evidence="10">The sequence shown here is derived from an EMBL/GenBank/DDBJ whole genome shotgun (WGS) entry which is preliminary data.</text>
</comment>
<dbReference type="PANTHER" id="PTHR12474">
    <property type="entry name" value="P53 REGULATED PA26 NUCLEAR PROTEIN SESTRIN"/>
    <property type="match status" value="1"/>
</dbReference>
<evidence type="ECO:0000256" key="3">
    <source>
        <dbReference type="ARBA" id="ARBA00008350"/>
    </source>
</evidence>
<dbReference type="InterPro" id="IPR003531">
    <property type="entry name" value="Hempt_rcpt_S_F1_CS"/>
</dbReference>
<keyword evidence="4" id="KW-0963">Cytoplasm</keyword>
<feature type="signal peptide" evidence="8">
    <location>
        <begin position="1"/>
        <end position="29"/>
    </location>
</feature>
<gene>
    <name evidence="10" type="ORF">WISP_62053</name>
</gene>
<dbReference type="Pfam" id="PF22012">
    <property type="entry name" value="TSLPR_D1"/>
    <property type="match status" value="1"/>
</dbReference>
<dbReference type="InterPro" id="IPR029032">
    <property type="entry name" value="AhpD-like"/>
</dbReference>
<feature type="chain" id="PRO_5046815949" description="Fibronectin type-III domain-containing protein" evidence="8">
    <location>
        <begin position="30"/>
        <end position="832"/>
    </location>
</feature>
<comment type="similarity">
    <text evidence="3">Belongs to the sestrin family.</text>
</comment>
<dbReference type="CDD" id="cd00063">
    <property type="entry name" value="FN3"/>
    <property type="match status" value="1"/>
</dbReference>
<protein>
    <recommendedName>
        <fullName evidence="9">Fibronectin type-III domain-containing protein</fullName>
    </recommendedName>
</protein>
<evidence type="ECO:0000256" key="2">
    <source>
        <dbReference type="ARBA" id="ARBA00008159"/>
    </source>
</evidence>
<comment type="catalytic activity">
    <reaction evidence="6">
        <text>a hydroperoxide + L-cysteinyl-[protein] = S-hydroxy-L-cysteinyl-[protein] + an alcohol</text>
        <dbReference type="Rhea" id="RHEA:67124"/>
        <dbReference type="Rhea" id="RHEA-COMP:10131"/>
        <dbReference type="Rhea" id="RHEA-COMP:17193"/>
        <dbReference type="ChEBI" id="CHEBI:29950"/>
        <dbReference type="ChEBI" id="CHEBI:30879"/>
        <dbReference type="ChEBI" id="CHEBI:35924"/>
        <dbReference type="ChEBI" id="CHEBI:61973"/>
    </reaction>
    <physiologicalReaction direction="left-to-right" evidence="6">
        <dbReference type="Rhea" id="RHEA:67125"/>
    </physiologicalReaction>
</comment>
<dbReference type="EMBL" id="WHWB01033714">
    <property type="protein sequence ID" value="KAJ7417927.1"/>
    <property type="molecule type" value="Genomic_DNA"/>
</dbReference>
<keyword evidence="5" id="KW-1015">Disulfide bond</keyword>
<keyword evidence="7" id="KW-0472">Membrane</keyword>
<evidence type="ECO:0000256" key="5">
    <source>
        <dbReference type="ARBA" id="ARBA00023157"/>
    </source>
</evidence>
<keyword evidence="7" id="KW-0812">Transmembrane</keyword>
<dbReference type="PANTHER" id="PTHR12474:SF1">
    <property type="entry name" value="SESTRIN 3"/>
    <property type="match status" value="1"/>
</dbReference>
<dbReference type="Pfam" id="PF04636">
    <property type="entry name" value="PA26"/>
    <property type="match status" value="1"/>
</dbReference>
<comment type="similarity">
    <text evidence="2">Belongs to the type I cytokine receptor family. Type 5 subfamily.</text>
</comment>
<dbReference type="SUPFAM" id="SSF69118">
    <property type="entry name" value="AhpD-like"/>
    <property type="match status" value="1"/>
</dbReference>
<keyword evidence="7" id="KW-1133">Transmembrane helix</keyword>
<dbReference type="Gene3D" id="2.60.40.10">
    <property type="entry name" value="Immunoglobulins"/>
    <property type="match status" value="2"/>
</dbReference>
<dbReference type="PROSITE" id="PS50853">
    <property type="entry name" value="FN3"/>
    <property type="match status" value="1"/>
</dbReference>
<organism evidence="10 11">
    <name type="scientific">Willisornis vidua</name>
    <name type="common">Xingu scale-backed antbird</name>
    <dbReference type="NCBI Taxonomy" id="1566151"/>
    <lineage>
        <taxon>Eukaryota</taxon>
        <taxon>Metazoa</taxon>
        <taxon>Chordata</taxon>
        <taxon>Craniata</taxon>
        <taxon>Vertebrata</taxon>
        <taxon>Euteleostomi</taxon>
        <taxon>Archelosauria</taxon>
        <taxon>Archosauria</taxon>
        <taxon>Dinosauria</taxon>
        <taxon>Saurischia</taxon>
        <taxon>Theropoda</taxon>
        <taxon>Coelurosauria</taxon>
        <taxon>Aves</taxon>
        <taxon>Neognathae</taxon>
        <taxon>Neoaves</taxon>
        <taxon>Telluraves</taxon>
        <taxon>Australaves</taxon>
        <taxon>Passeriformes</taxon>
        <taxon>Thamnophilidae</taxon>
        <taxon>Willisornis</taxon>
    </lineage>
</organism>
<dbReference type="InterPro" id="IPR006730">
    <property type="entry name" value="Sestrin"/>
</dbReference>
<evidence type="ECO:0000256" key="8">
    <source>
        <dbReference type="SAM" id="SignalP"/>
    </source>
</evidence>
<sequence length="832" mass="95025">MASTTMAVPGTFLVPVLLLLLCGPGPCPAAAHSQPEVDCVIFNEKYMTCTWGSRETLMVNYSLYYWYKNTSNKVECKRYLQDQGIRFGCHFNQDEIIQFQPFHVLLNASTGGKPLEIPIKRMELQDRVKPEAPVNLTIHNISNNQLQLTWATTYPKATCLEHAVKYKSNKDTTWTEVSVNGDIFSLPSVDYEKLYTFYVRSKINKYCGSTQLWSDWSLPVVWGSNSTSKGTVHWFWIHTVLIPIASCLLLLVLVILLVRMERVWVILMPRIPNPSKNFDELFITHNGNFQVRRMQAALPWAQPCTAGLGLGWMVPPLTLLCSLEEWAGVPKDVMESFKANYSENICYAGPPPVPAAVPALRCTGTGTGTGTGTARHGTARHGFTMIVCPQSVEHPRGSRCQRLPGQVVKMSGSDPECPQFLFVKVLASRGRLEAVTQQMGYHPQYLESFLKMQHYLMHMDGPLPFDCRHYIAIMAAARHQCRYLVNLHMLQFLRAGGDPQWLRGLEFIPPKLRNLSEINKILAHRPWLITKEHIEKLLKISEWSWSLAELVHAVVLLAHCHALASFVFGCGCEQDEGLGGRGSLKPLSLGSQCFCEATAGNSCSQELLRINRKRSLDSCMELDSLRERMQRIHVETEGREEMRLLQQDREEDPDGEVTGATNLACYTQDPDFGYQDFARRDEDQTQVFRVQDYSWEDHGFSLVNRLYSDIGHLLDEKFRMVDGLQSSAMAKRQGCEPSVFKRGIWNYIHCMFGIRYDDYDYAEVNQLLERMLKVYIKTVTCYPEKTNSEMFDRFWKQFKHSEKVHVNLLILEARMQAELLYALQAITQYMIS</sequence>